<dbReference type="AlphaFoldDB" id="A0ABD6A2D9"/>
<proteinExistence type="predicted"/>
<keyword evidence="1" id="KW-1133">Transmembrane helix</keyword>
<gene>
    <name evidence="3" type="ORF">ACFQKE_14325</name>
</gene>
<dbReference type="RefSeq" id="WP_379705255.1">
    <property type="nucleotide sequence ID" value="NZ_JBHTAT010000001.1"/>
</dbReference>
<dbReference type="PANTHER" id="PTHR37938:SF1">
    <property type="entry name" value="BLL0215 PROTEIN"/>
    <property type="match status" value="1"/>
</dbReference>
<evidence type="ECO:0000256" key="1">
    <source>
        <dbReference type="SAM" id="Phobius"/>
    </source>
</evidence>
<dbReference type="Proteomes" id="UP001596434">
    <property type="component" value="Unassembled WGS sequence"/>
</dbReference>
<evidence type="ECO:0000313" key="3">
    <source>
        <dbReference type="EMBL" id="MFC7256458.1"/>
    </source>
</evidence>
<evidence type="ECO:0000313" key="4">
    <source>
        <dbReference type="Proteomes" id="UP001596434"/>
    </source>
</evidence>
<organism evidence="3 4">
    <name type="scientific">Haloplanus litoreus</name>
    <dbReference type="NCBI Taxonomy" id="767515"/>
    <lineage>
        <taxon>Archaea</taxon>
        <taxon>Methanobacteriati</taxon>
        <taxon>Methanobacteriota</taxon>
        <taxon>Stenosarchaea group</taxon>
        <taxon>Halobacteria</taxon>
        <taxon>Halobacteriales</taxon>
        <taxon>Haloferacaceae</taxon>
        <taxon>Haloplanus</taxon>
    </lineage>
</organism>
<keyword evidence="1" id="KW-0472">Membrane</keyword>
<keyword evidence="4" id="KW-1185">Reference proteome</keyword>
<reference evidence="3 4" key="1">
    <citation type="journal article" date="2019" name="Int. J. Syst. Evol. Microbiol.">
        <title>The Global Catalogue of Microorganisms (GCM) 10K type strain sequencing project: providing services to taxonomists for standard genome sequencing and annotation.</title>
        <authorList>
            <consortium name="The Broad Institute Genomics Platform"/>
            <consortium name="The Broad Institute Genome Sequencing Center for Infectious Disease"/>
            <person name="Wu L."/>
            <person name="Ma J."/>
        </authorList>
    </citation>
    <scope>NUCLEOTIDE SEQUENCE [LARGE SCALE GENOMIC DNA]</scope>
    <source>
        <strain evidence="3 4">GX21</strain>
    </source>
</reference>
<dbReference type="PANTHER" id="PTHR37938">
    <property type="entry name" value="BLL0215 PROTEIN"/>
    <property type="match status" value="1"/>
</dbReference>
<sequence length="205" mass="21907">MVSHPDWLSLDAGETVVWRGAPRVRRVLPSAVAAALWIALLVAGAAVAVRATTLPTLVPVGAAVLFAVPAVAAAATTYLRTVNVEYVLTDRNCYRKRGVLSTRVTRVGLANVQRTALQKNVWGNLFDYGTVSLSTAGSEGVDLRFTDLDDPETVRDELNRLTGADERRPSRPPAGLNAATADALRTEFGALRAAAERLDREVSDG</sequence>
<dbReference type="EMBL" id="JBHTAT010000001">
    <property type="protein sequence ID" value="MFC7256458.1"/>
    <property type="molecule type" value="Genomic_DNA"/>
</dbReference>
<name>A0ABD6A2D9_9EURY</name>
<protein>
    <submittedName>
        <fullName evidence="3">PH domain-containing protein</fullName>
    </submittedName>
</protein>
<dbReference type="InterPro" id="IPR005182">
    <property type="entry name" value="YdbS-like_PH"/>
</dbReference>
<dbReference type="Pfam" id="PF03703">
    <property type="entry name" value="bPH_2"/>
    <property type="match status" value="1"/>
</dbReference>
<feature type="transmembrane region" description="Helical" evidence="1">
    <location>
        <begin position="27"/>
        <end position="51"/>
    </location>
</feature>
<accession>A0ABD6A2D9</accession>
<keyword evidence="1" id="KW-0812">Transmembrane</keyword>
<evidence type="ECO:0000259" key="2">
    <source>
        <dbReference type="Pfam" id="PF03703"/>
    </source>
</evidence>
<feature type="domain" description="YdbS-like PH" evidence="2">
    <location>
        <begin position="84"/>
        <end position="158"/>
    </location>
</feature>
<comment type="caution">
    <text evidence="3">The sequence shown here is derived from an EMBL/GenBank/DDBJ whole genome shotgun (WGS) entry which is preliminary data.</text>
</comment>
<feature type="transmembrane region" description="Helical" evidence="1">
    <location>
        <begin position="57"/>
        <end position="79"/>
    </location>
</feature>
<dbReference type="GeneID" id="96954849"/>